<feature type="transmembrane region" description="Helical" evidence="8">
    <location>
        <begin position="151"/>
        <end position="172"/>
    </location>
</feature>
<evidence type="ECO:0000313" key="10">
    <source>
        <dbReference type="Proteomes" id="UP001566132"/>
    </source>
</evidence>
<keyword evidence="6 8" id="KW-0472">Membrane</keyword>
<name>A0ABD1FE99_HYPHA</name>
<evidence type="ECO:0000256" key="2">
    <source>
        <dbReference type="ARBA" id="ARBA00008141"/>
    </source>
</evidence>
<comment type="subcellular location">
    <subcellularLocation>
        <location evidence="1">Membrane</location>
        <topology evidence="1">Multi-pass membrane protein</topology>
    </subcellularLocation>
</comment>
<feature type="compositionally biased region" description="Polar residues" evidence="7">
    <location>
        <begin position="13"/>
        <end position="23"/>
    </location>
</feature>
<comment type="similarity">
    <text evidence="2">Belongs to the ninjurin family.</text>
</comment>
<keyword evidence="4" id="KW-0130">Cell adhesion</keyword>
<evidence type="ECO:0008006" key="11">
    <source>
        <dbReference type="Google" id="ProtNLM"/>
    </source>
</evidence>
<sequence>MEEQEDEFKDNDFNQSESGNENFIPNFESDNADVHDGIEKSETVVELIHMDELDDEEDSSENTRRVSLYGIAGKKTAAQGLMDIALLTSNANQLRYILEFNRKSHTFHITMTLIIISLTLQVAVAMLIIFKGRYYFKGKSKSVNAKRVKNYVLFCVFLVTVVNIFVASFTTMDGNVKAPKN</sequence>
<evidence type="ECO:0000256" key="4">
    <source>
        <dbReference type="ARBA" id="ARBA00022889"/>
    </source>
</evidence>
<dbReference type="Proteomes" id="UP001566132">
    <property type="component" value="Unassembled WGS sequence"/>
</dbReference>
<evidence type="ECO:0000256" key="3">
    <source>
        <dbReference type="ARBA" id="ARBA00022692"/>
    </source>
</evidence>
<feature type="region of interest" description="Disordered" evidence="7">
    <location>
        <begin position="1"/>
        <end position="35"/>
    </location>
</feature>
<dbReference type="EMBL" id="JBDJPC010000001">
    <property type="protein sequence ID" value="KAL1516938.1"/>
    <property type="molecule type" value="Genomic_DNA"/>
</dbReference>
<proteinExistence type="inferred from homology"/>
<dbReference type="Pfam" id="PF04923">
    <property type="entry name" value="Ninjurin"/>
    <property type="match status" value="1"/>
</dbReference>
<dbReference type="AlphaFoldDB" id="A0ABD1FE99"/>
<comment type="caution">
    <text evidence="9">The sequence shown here is derived from an EMBL/GenBank/DDBJ whole genome shotgun (WGS) entry which is preliminary data.</text>
</comment>
<dbReference type="GO" id="GO:0016020">
    <property type="term" value="C:membrane"/>
    <property type="evidence" value="ECO:0007669"/>
    <property type="project" value="UniProtKB-SubCell"/>
</dbReference>
<dbReference type="PANTHER" id="PTHR12316">
    <property type="entry name" value="NINJURIN-RELATED"/>
    <property type="match status" value="1"/>
</dbReference>
<dbReference type="PANTHER" id="PTHR12316:SF1">
    <property type="entry name" value="NINJURIN-B"/>
    <property type="match status" value="1"/>
</dbReference>
<keyword evidence="3 8" id="KW-0812">Transmembrane</keyword>
<evidence type="ECO:0000256" key="5">
    <source>
        <dbReference type="ARBA" id="ARBA00022989"/>
    </source>
</evidence>
<protein>
    <recommendedName>
        <fullName evidence="11">Ninjurin-1</fullName>
    </recommendedName>
</protein>
<dbReference type="GO" id="GO:0007155">
    <property type="term" value="P:cell adhesion"/>
    <property type="evidence" value="ECO:0007669"/>
    <property type="project" value="UniProtKB-KW"/>
</dbReference>
<evidence type="ECO:0000256" key="1">
    <source>
        <dbReference type="ARBA" id="ARBA00004141"/>
    </source>
</evidence>
<evidence type="ECO:0000256" key="7">
    <source>
        <dbReference type="SAM" id="MobiDB-lite"/>
    </source>
</evidence>
<evidence type="ECO:0000313" key="9">
    <source>
        <dbReference type="EMBL" id="KAL1516938.1"/>
    </source>
</evidence>
<keyword evidence="10" id="KW-1185">Reference proteome</keyword>
<feature type="transmembrane region" description="Helical" evidence="8">
    <location>
        <begin position="107"/>
        <end position="130"/>
    </location>
</feature>
<accession>A0ABD1FE99</accession>
<keyword evidence="5 8" id="KW-1133">Transmembrane helix</keyword>
<reference evidence="9 10" key="1">
    <citation type="submission" date="2024-05" db="EMBL/GenBank/DDBJ databases">
        <title>Genetic variation in Jamaican populations of the coffee berry borer (Hypothenemus hampei).</title>
        <authorList>
            <person name="Errbii M."/>
            <person name="Myrie A."/>
        </authorList>
    </citation>
    <scope>NUCLEOTIDE SEQUENCE [LARGE SCALE GENOMIC DNA]</scope>
    <source>
        <strain evidence="9">JA-Hopewell-2020-01-JO</strain>
        <tissue evidence="9">Whole body</tissue>
    </source>
</reference>
<evidence type="ECO:0000256" key="6">
    <source>
        <dbReference type="ARBA" id="ARBA00023136"/>
    </source>
</evidence>
<evidence type="ECO:0000256" key="8">
    <source>
        <dbReference type="SAM" id="Phobius"/>
    </source>
</evidence>
<dbReference type="InterPro" id="IPR007007">
    <property type="entry name" value="Ninjurin"/>
</dbReference>
<gene>
    <name evidence="9" type="ORF">ABEB36_000767</name>
</gene>
<organism evidence="9 10">
    <name type="scientific">Hypothenemus hampei</name>
    <name type="common">Coffee berry borer</name>
    <dbReference type="NCBI Taxonomy" id="57062"/>
    <lineage>
        <taxon>Eukaryota</taxon>
        <taxon>Metazoa</taxon>
        <taxon>Ecdysozoa</taxon>
        <taxon>Arthropoda</taxon>
        <taxon>Hexapoda</taxon>
        <taxon>Insecta</taxon>
        <taxon>Pterygota</taxon>
        <taxon>Neoptera</taxon>
        <taxon>Endopterygota</taxon>
        <taxon>Coleoptera</taxon>
        <taxon>Polyphaga</taxon>
        <taxon>Cucujiformia</taxon>
        <taxon>Curculionidae</taxon>
        <taxon>Scolytinae</taxon>
        <taxon>Hypothenemus</taxon>
    </lineage>
</organism>